<dbReference type="PANTHER" id="PTHR13696">
    <property type="entry name" value="P-LOOP CONTAINING NUCLEOSIDE TRIPHOSPHATE HYDROLASE"/>
    <property type="match status" value="1"/>
</dbReference>
<dbReference type="SUPFAM" id="SSF52540">
    <property type="entry name" value="P-loop containing nucleoside triphosphate hydrolases"/>
    <property type="match status" value="1"/>
</dbReference>
<evidence type="ECO:0000313" key="2">
    <source>
        <dbReference type="EMBL" id="MFC7331382.1"/>
    </source>
</evidence>
<dbReference type="Proteomes" id="UP001596540">
    <property type="component" value="Unassembled WGS sequence"/>
</dbReference>
<gene>
    <name evidence="2" type="ORF">ACFQRF_26930</name>
</gene>
<comment type="caution">
    <text evidence="2">The sequence shown here is derived from an EMBL/GenBank/DDBJ whole genome shotgun (WGS) entry which is preliminary data.</text>
</comment>
<keyword evidence="3" id="KW-1185">Reference proteome</keyword>
<dbReference type="InterPro" id="IPR025669">
    <property type="entry name" value="AAA_dom"/>
</dbReference>
<reference evidence="3" key="1">
    <citation type="journal article" date="2019" name="Int. J. Syst. Evol. Microbiol.">
        <title>The Global Catalogue of Microorganisms (GCM) 10K type strain sequencing project: providing services to taxonomists for standard genome sequencing and annotation.</title>
        <authorList>
            <consortium name="The Broad Institute Genomics Platform"/>
            <consortium name="The Broad Institute Genome Sequencing Center for Infectious Disease"/>
            <person name="Wu L."/>
            <person name="Ma J."/>
        </authorList>
    </citation>
    <scope>NUCLEOTIDE SEQUENCE [LARGE SCALE GENOMIC DNA]</scope>
    <source>
        <strain evidence="3">CGMCC 4.7382</strain>
    </source>
</reference>
<dbReference type="InterPro" id="IPR027417">
    <property type="entry name" value="P-loop_NTPase"/>
</dbReference>
<feature type="domain" description="AAA" evidence="1">
    <location>
        <begin position="45"/>
        <end position="224"/>
    </location>
</feature>
<dbReference type="InterPro" id="IPR050678">
    <property type="entry name" value="DNA_Partitioning_ATPase"/>
</dbReference>
<proteinExistence type="predicted"/>
<dbReference type="RefSeq" id="WP_379874192.1">
    <property type="nucleotide sequence ID" value="NZ_JBHTBH010000020.1"/>
</dbReference>
<protein>
    <submittedName>
        <fullName evidence="2">ParA family protein</fullName>
    </submittedName>
</protein>
<dbReference type="CDD" id="cd02042">
    <property type="entry name" value="ParAB_family"/>
    <property type="match status" value="1"/>
</dbReference>
<sequence>MDVDRRAEVWQDAAQATTLVRGQEGGSAVMTAAPETDRTHQGVARIICWANDKGGVGKTSCTTNCAAQFSFNGFKVLIVDLNNQGNAVYDLGCKDSDINDQGANLAKAVMFGDALAPRKVPGRENLYIIPGGNHLANLPFNIISNKSTQGAKANLALRNALLPIAGEFDLIFIDTPPENLTMLDLALATSRWLMIPTRTDAASIGGMERVAQRFVEARQVNPHLRLMGAVLFATGRGAKAIHAKAYRKIERAFGGNSPAFRAFIGYSEALAQEARNDGKLAHELEALAAEQPAWWKALKDRADGKDIKRVPSTATNVSSDYSNVCVEMIDIITAAEETAR</sequence>
<dbReference type="PANTHER" id="PTHR13696:SF99">
    <property type="entry name" value="COBYRINIC ACID AC-DIAMIDE SYNTHASE"/>
    <property type="match status" value="1"/>
</dbReference>
<dbReference type="EMBL" id="JBHTBH010000020">
    <property type="protein sequence ID" value="MFC7331382.1"/>
    <property type="molecule type" value="Genomic_DNA"/>
</dbReference>
<evidence type="ECO:0000259" key="1">
    <source>
        <dbReference type="Pfam" id="PF13614"/>
    </source>
</evidence>
<dbReference type="Pfam" id="PF13614">
    <property type="entry name" value="AAA_31"/>
    <property type="match status" value="1"/>
</dbReference>
<evidence type="ECO:0000313" key="3">
    <source>
        <dbReference type="Proteomes" id="UP001596540"/>
    </source>
</evidence>
<name>A0ABW2KQC4_9ACTN</name>
<dbReference type="Gene3D" id="3.40.50.300">
    <property type="entry name" value="P-loop containing nucleotide triphosphate hydrolases"/>
    <property type="match status" value="1"/>
</dbReference>
<accession>A0ABW2KQC4</accession>
<organism evidence="2 3">
    <name type="scientific">Marinactinospora rubrisoli</name>
    <dbReference type="NCBI Taxonomy" id="2715399"/>
    <lineage>
        <taxon>Bacteria</taxon>
        <taxon>Bacillati</taxon>
        <taxon>Actinomycetota</taxon>
        <taxon>Actinomycetes</taxon>
        <taxon>Streptosporangiales</taxon>
        <taxon>Nocardiopsidaceae</taxon>
        <taxon>Marinactinospora</taxon>
    </lineage>
</organism>